<protein>
    <recommendedName>
        <fullName evidence="3">DUF2357 domain-containing protein</fullName>
    </recommendedName>
</protein>
<gene>
    <name evidence="1" type="ORF">AB0I59_21645</name>
</gene>
<evidence type="ECO:0000313" key="1">
    <source>
        <dbReference type="EMBL" id="MEV0971242.1"/>
    </source>
</evidence>
<comment type="caution">
    <text evidence="1">The sequence shown here is derived from an EMBL/GenBank/DDBJ whole genome shotgun (WGS) entry which is preliminary data.</text>
</comment>
<dbReference type="EMBL" id="JBFALK010000012">
    <property type="protein sequence ID" value="MEV0971242.1"/>
    <property type="molecule type" value="Genomic_DNA"/>
</dbReference>
<proteinExistence type="predicted"/>
<dbReference type="Proteomes" id="UP001551675">
    <property type="component" value="Unassembled WGS sequence"/>
</dbReference>
<name>A0ABV3GI84_MICGL</name>
<keyword evidence="2" id="KW-1185">Reference proteome</keyword>
<reference evidence="1 2" key="1">
    <citation type="submission" date="2024-06" db="EMBL/GenBank/DDBJ databases">
        <title>The Natural Products Discovery Center: Release of the First 8490 Sequenced Strains for Exploring Actinobacteria Biosynthetic Diversity.</title>
        <authorList>
            <person name="Kalkreuter E."/>
            <person name="Kautsar S.A."/>
            <person name="Yang D."/>
            <person name="Bader C.D."/>
            <person name="Teijaro C.N."/>
            <person name="Fluegel L."/>
            <person name="Davis C.M."/>
            <person name="Simpson J.R."/>
            <person name="Lauterbach L."/>
            <person name="Steele A.D."/>
            <person name="Gui C."/>
            <person name="Meng S."/>
            <person name="Li G."/>
            <person name="Viehrig K."/>
            <person name="Ye F."/>
            <person name="Su P."/>
            <person name="Kiefer A.F."/>
            <person name="Nichols A."/>
            <person name="Cepeda A.J."/>
            <person name="Yan W."/>
            <person name="Fan B."/>
            <person name="Jiang Y."/>
            <person name="Adhikari A."/>
            <person name="Zheng C.-J."/>
            <person name="Schuster L."/>
            <person name="Cowan T.M."/>
            <person name="Smanski M.J."/>
            <person name="Chevrette M.G."/>
            <person name="De Carvalho L.P.S."/>
            <person name="Shen B."/>
        </authorList>
    </citation>
    <scope>NUCLEOTIDE SEQUENCE [LARGE SCALE GENOMIC DNA]</scope>
    <source>
        <strain evidence="1 2">NPDC050100</strain>
    </source>
</reference>
<sequence length="625" mass="68643">MLSEAVNSGSWAELLGSPLLAGYDEDTIDLEQREKLLAERLPSIAHITERFVTRLGERSELLPVSRVKRPARRSLERLAAHTEDWAGRTLAGPVPRRALAVTREEDANLYENRMVTELVHPILSFALLERIRKLRRLVSDLSDLSPTQHVGTYQRTERLYSFWGDDAAKAAGSHIHAVKTLEALEKLAAWVQALRGSTLSLLLRRKVTGQRSLRRTNVINNDRHYRAAGDVWTAYERPEIASETPAARQERLANRHKAFDHYVLGLVTRALSDLGYAPPSGTLPGLGEGVELEGTWGNARLTRGADGVLTVGSQGSTTRIVPLLDAVGPQDDHAAIGQRWRDLQDAADRPTVVVFLASASDVRNNPDQVVAGAMISAKDDSPEPGTLLTGVPVSPLETTSLERVARGIALAVRIPPLMAYPPPLTLGEQPMPLRLVDHVESSGIGEPNLSPLFHRVGNELRLRRPLVTSEQTRLDGVVRDFAVAARGTGWQRDYGDHISQILKSFDLAATSLLPLLTCPVCSVASEARRLQRVGDVFVIECHSCRARWGHERCGTCKARIPIIEPEQELLNPEISGPGWVERIFGQDALASPCWARTSGNRYICPECCVCPLATDPLGSACTRCH</sequence>
<evidence type="ECO:0000313" key="2">
    <source>
        <dbReference type="Proteomes" id="UP001551675"/>
    </source>
</evidence>
<dbReference type="RefSeq" id="WP_358135340.1">
    <property type="nucleotide sequence ID" value="NZ_JBFALK010000012.1"/>
</dbReference>
<evidence type="ECO:0008006" key="3">
    <source>
        <dbReference type="Google" id="ProtNLM"/>
    </source>
</evidence>
<accession>A0ABV3GI84</accession>
<organism evidence="1 2">
    <name type="scientific">Microtetraspora glauca</name>
    <dbReference type="NCBI Taxonomy" id="1996"/>
    <lineage>
        <taxon>Bacteria</taxon>
        <taxon>Bacillati</taxon>
        <taxon>Actinomycetota</taxon>
        <taxon>Actinomycetes</taxon>
        <taxon>Streptosporangiales</taxon>
        <taxon>Streptosporangiaceae</taxon>
        <taxon>Microtetraspora</taxon>
    </lineage>
</organism>